<evidence type="ECO:0000313" key="2">
    <source>
        <dbReference type="Proteomes" id="UP000829196"/>
    </source>
</evidence>
<comment type="caution">
    <text evidence="1">The sequence shown here is derived from an EMBL/GenBank/DDBJ whole genome shotgun (WGS) entry which is preliminary data.</text>
</comment>
<dbReference type="EMBL" id="JAGYWB010000001">
    <property type="protein sequence ID" value="KAI0531073.1"/>
    <property type="molecule type" value="Genomic_DNA"/>
</dbReference>
<protein>
    <submittedName>
        <fullName evidence="1">Uncharacterized protein</fullName>
    </submittedName>
</protein>
<reference evidence="1" key="1">
    <citation type="journal article" date="2022" name="Front. Genet.">
        <title>Chromosome-Scale Assembly of the Dendrobium nobile Genome Provides Insights Into the Molecular Mechanism of the Biosynthesis of the Medicinal Active Ingredient of Dendrobium.</title>
        <authorList>
            <person name="Xu Q."/>
            <person name="Niu S.-C."/>
            <person name="Li K.-L."/>
            <person name="Zheng P.-J."/>
            <person name="Zhang X.-J."/>
            <person name="Jia Y."/>
            <person name="Liu Y."/>
            <person name="Niu Y.-X."/>
            <person name="Yu L.-H."/>
            <person name="Chen D.-F."/>
            <person name="Zhang G.-Q."/>
        </authorList>
    </citation>
    <scope>NUCLEOTIDE SEQUENCE</scope>
    <source>
        <tissue evidence="1">Leaf</tissue>
    </source>
</reference>
<dbReference type="AlphaFoldDB" id="A0A8T3CFA9"/>
<proteinExistence type="predicted"/>
<gene>
    <name evidence="1" type="ORF">KFK09_000624</name>
</gene>
<name>A0A8T3CFA9_DENNO</name>
<sequence length="74" mass="8047">MSWIGDALTGNERAATVGRSRSLAGCKRWREGRPRRAARVRLQKKEGSVATLAMGFANKKPPLKARAGQSIPSQ</sequence>
<keyword evidence="2" id="KW-1185">Reference proteome</keyword>
<dbReference type="Proteomes" id="UP000829196">
    <property type="component" value="Unassembled WGS sequence"/>
</dbReference>
<organism evidence="1 2">
    <name type="scientific">Dendrobium nobile</name>
    <name type="common">Orchid</name>
    <dbReference type="NCBI Taxonomy" id="94219"/>
    <lineage>
        <taxon>Eukaryota</taxon>
        <taxon>Viridiplantae</taxon>
        <taxon>Streptophyta</taxon>
        <taxon>Embryophyta</taxon>
        <taxon>Tracheophyta</taxon>
        <taxon>Spermatophyta</taxon>
        <taxon>Magnoliopsida</taxon>
        <taxon>Liliopsida</taxon>
        <taxon>Asparagales</taxon>
        <taxon>Orchidaceae</taxon>
        <taxon>Epidendroideae</taxon>
        <taxon>Malaxideae</taxon>
        <taxon>Dendrobiinae</taxon>
        <taxon>Dendrobium</taxon>
    </lineage>
</organism>
<evidence type="ECO:0000313" key="1">
    <source>
        <dbReference type="EMBL" id="KAI0531073.1"/>
    </source>
</evidence>
<accession>A0A8T3CFA9</accession>